<evidence type="ECO:0000313" key="2">
    <source>
        <dbReference type="EMBL" id="MDX5931750.1"/>
    </source>
</evidence>
<protein>
    <submittedName>
        <fullName evidence="2">MobF family relaxase</fullName>
    </submittedName>
</protein>
<evidence type="ECO:0000259" key="1">
    <source>
        <dbReference type="Pfam" id="PF08751"/>
    </source>
</evidence>
<dbReference type="RefSeq" id="WP_319614643.1">
    <property type="nucleotide sequence ID" value="NZ_JAWXYB010000018.1"/>
</dbReference>
<dbReference type="EMBL" id="JAWXYB010000018">
    <property type="protein sequence ID" value="MDX5931750.1"/>
    <property type="molecule type" value="Genomic_DNA"/>
</dbReference>
<dbReference type="InterPro" id="IPR014862">
    <property type="entry name" value="TrwC"/>
</dbReference>
<reference evidence="2 3" key="1">
    <citation type="submission" date="2023-11" db="EMBL/GenBank/DDBJ databases">
        <title>MicrobeMod: A computational toolkit for identifying prokaryotic methylation and restriction-modification with nanopore sequencing.</title>
        <authorList>
            <person name="Crits-Christoph A."/>
            <person name="Kang S.C."/>
            <person name="Lee H."/>
            <person name="Ostrov N."/>
        </authorList>
    </citation>
    <scope>NUCLEOTIDE SEQUENCE [LARGE SCALE GENOMIC DNA]</scope>
    <source>
        <strain evidence="2 3">DSMZ 700</strain>
    </source>
</reference>
<proteinExistence type="predicted"/>
<dbReference type="CDD" id="cd17933">
    <property type="entry name" value="DEXSc_RecD-like"/>
    <property type="match status" value="1"/>
</dbReference>
<dbReference type="Pfam" id="PF08751">
    <property type="entry name" value="TrwC"/>
    <property type="match status" value="1"/>
</dbReference>
<dbReference type="InterPro" id="IPR027417">
    <property type="entry name" value="P-loop_NTPase"/>
</dbReference>
<dbReference type="SUPFAM" id="SSF55464">
    <property type="entry name" value="Origin of replication-binding domain, RBD-like"/>
    <property type="match status" value="1"/>
</dbReference>
<feature type="domain" description="TrwC relaxase" evidence="1">
    <location>
        <begin position="19"/>
        <end position="296"/>
    </location>
</feature>
<name>A0AAW9DRW4_ACIAO</name>
<dbReference type="Gene3D" id="2.30.30.940">
    <property type="match status" value="1"/>
</dbReference>
<dbReference type="Proteomes" id="UP001279553">
    <property type="component" value="Unassembled WGS sequence"/>
</dbReference>
<sequence length="933" mass="99223">MEIIKMLSTKPLSAKDAKKIVRYCKHKKPRPEAKHGYYNSGAPSQWIGGLAAESGLVGAVEDQDFLAALEGRIGAEDLGKTRSDRRAGHDVTLSAPKSVSMMCLIGGDERIAIAHDAAVKEALKFVEREVAKSRFGKNGVKTRSGGGIAAAIFRHEDARSVDGRADPQLHSHCIIINATRGPDGLRAVDLDWGEQAVRMRLADSIYKSALARSLVRLGYGIEPTGDGFEIAGIPADAIEHFSQRKVQIDEALEDAGLDRDDSTAAQRTAANLKTRQGKSGLAQQDQQQEWRERSAALGLGLTFAARAAIKRGTMPAPESKAGEAVRSAARHLSERASVFPRDSVRLEALTFGIGAAMIDEIDQAIAAGEAGLIDAGGGRLATEDSLYRESLILAAARAGREQIAPITEADEAARFIAAREVDQGWQYGQGQRSAISLALTTSDRYIGIVGAAGAGKTTAMNALVQAARAGGFEIIGLAPSTSAARELRSAGCDSTTIASFLAKPPPGGGRLILIDESGMVGSSDMERLIAQIESAGDRAIFVGDPRQLASVAAGSPFGQMIESGSLQTARISEIQRQKDPNLLKIASAFASGRAAEAVIAARPFMSEVAVPTAQRGADGKPLPTTMERRAAIAAATAQAYLSKNPEDRASTLVLSGTNAVRQQVNDLIRAGLKLQREISGDEIEIIALDKVDATKEALSRAVTYKSGMIVRLYENKQLVDYTVRDVAGGEVILVDDAGAEKRWKPVAGARVYTRRAMTLAGGDRVVFREPIGRGNERITNGAGGVVEEVDKAKGTAAVRLDDGRLTTIDRRKGVAVDRGWALTTHLSQGRTVDSVIVAGESSRVATAESAYVACSRERYQLSIITDNINRLSKSWAGWAERKTALGATDGPGEVDRERLTELRQAAAEKLAEPVVAPVVVGGVDRDRARVRLR</sequence>
<accession>A0AAW9DRW4</accession>
<dbReference type="NCBIfam" id="TIGR02686">
    <property type="entry name" value="relax_trwC"/>
    <property type="match status" value="1"/>
</dbReference>
<organism evidence="2 3">
    <name type="scientific">Acidiphilium acidophilum</name>
    <name type="common">Thiobacillus acidophilus</name>
    <dbReference type="NCBI Taxonomy" id="76588"/>
    <lineage>
        <taxon>Bacteria</taxon>
        <taxon>Pseudomonadati</taxon>
        <taxon>Pseudomonadota</taxon>
        <taxon>Alphaproteobacteria</taxon>
        <taxon>Acetobacterales</taxon>
        <taxon>Acidocellaceae</taxon>
        <taxon>Acidiphilium</taxon>
    </lineage>
</organism>
<dbReference type="CDD" id="cd18809">
    <property type="entry name" value="SF1_C_RecD"/>
    <property type="match status" value="1"/>
</dbReference>
<evidence type="ECO:0000313" key="3">
    <source>
        <dbReference type="Proteomes" id="UP001279553"/>
    </source>
</evidence>
<keyword evidence="3" id="KW-1185">Reference proteome</keyword>
<comment type="caution">
    <text evidence="2">The sequence shown here is derived from an EMBL/GenBank/DDBJ whole genome shotgun (WGS) entry which is preliminary data.</text>
</comment>
<gene>
    <name evidence="2" type="primary">mobF</name>
    <name evidence="2" type="ORF">SIL87_13350</name>
</gene>
<dbReference type="SUPFAM" id="SSF52540">
    <property type="entry name" value="P-loop containing nucleoside triphosphate hydrolases"/>
    <property type="match status" value="2"/>
</dbReference>
<dbReference type="InterPro" id="IPR014059">
    <property type="entry name" value="TraI/TrwC_relax"/>
</dbReference>
<dbReference type="AlphaFoldDB" id="A0AAW9DRW4"/>
<dbReference type="NCBIfam" id="NF041492">
    <property type="entry name" value="MobF"/>
    <property type="match status" value="1"/>
</dbReference>
<dbReference type="Pfam" id="PF13604">
    <property type="entry name" value="AAA_30"/>
    <property type="match status" value="1"/>
</dbReference>
<dbReference type="Gene3D" id="3.40.50.300">
    <property type="entry name" value="P-loop containing nucleotide triphosphate hydrolases"/>
    <property type="match status" value="2"/>
</dbReference>